<evidence type="ECO:0000256" key="11">
    <source>
        <dbReference type="SAM" id="SignalP"/>
    </source>
</evidence>
<dbReference type="InterPro" id="IPR002772">
    <property type="entry name" value="Glyco_hydro_3_C"/>
</dbReference>
<dbReference type="Pfam" id="PF00933">
    <property type="entry name" value="Glyco_hydro_3"/>
    <property type="match status" value="1"/>
</dbReference>
<dbReference type="InterPro" id="IPR036881">
    <property type="entry name" value="Glyco_hydro_3_C_sf"/>
</dbReference>
<keyword evidence="7 10" id="KW-0378">Hydrolase</keyword>
<dbReference type="InterPro" id="IPR013783">
    <property type="entry name" value="Ig-like_fold"/>
</dbReference>
<dbReference type="InterPro" id="IPR001764">
    <property type="entry name" value="Glyco_hydro_3_N"/>
</dbReference>
<dbReference type="GO" id="GO:0042597">
    <property type="term" value="C:periplasmic space"/>
    <property type="evidence" value="ECO:0007669"/>
    <property type="project" value="UniProtKB-SubCell"/>
</dbReference>
<evidence type="ECO:0000313" key="13">
    <source>
        <dbReference type="EMBL" id="AXY76887.1"/>
    </source>
</evidence>
<feature type="chain" id="PRO_5017594603" description="Periplasmic beta-glucosidase" evidence="11">
    <location>
        <begin position="20"/>
        <end position="755"/>
    </location>
</feature>
<dbReference type="NCBIfam" id="NF011678">
    <property type="entry name" value="PRK15098.1"/>
    <property type="match status" value="1"/>
</dbReference>
<dbReference type="Gene3D" id="2.60.40.10">
    <property type="entry name" value="Immunoglobulins"/>
    <property type="match status" value="1"/>
</dbReference>
<dbReference type="FunFam" id="2.60.40.10:FF:000495">
    <property type="entry name" value="Periplasmic beta-glucosidase"/>
    <property type="match status" value="1"/>
</dbReference>
<evidence type="ECO:0000256" key="10">
    <source>
        <dbReference type="RuleBase" id="RU361161"/>
    </source>
</evidence>
<keyword evidence="5 11" id="KW-0732">Signal</keyword>
<gene>
    <name evidence="13" type="primary">bglX</name>
    <name evidence="13" type="ORF">D3H65_24140</name>
</gene>
<dbReference type="PANTHER" id="PTHR30620">
    <property type="entry name" value="PERIPLASMIC BETA-GLUCOSIDASE-RELATED"/>
    <property type="match status" value="1"/>
</dbReference>
<dbReference type="Proteomes" id="UP000263900">
    <property type="component" value="Chromosome"/>
</dbReference>
<dbReference type="SUPFAM" id="SSF52279">
    <property type="entry name" value="Beta-D-glucan exohydrolase, C-terminal domain"/>
    <property type="match status" value="1"/>
</dbReference>
<reference evidence="13 14" key="1">
    <citation type="submission" date="2018-09" db="EMBL/GenBank/DDBJ databases">
        <title>Genome sequencing of strain 6GH32-13.</title>
        <authorList>
            <person name="Weon H.-Y."/>
            <person name="Heo J."/>
            <person name="Kwon S.-W."/>
        </authorList>
    </citation>
    <scope>NUCLEOTIDE SEQUENCE [LARGE SCALE GENOMIC DNA]</scope>
    <source>
        <strain evidence="13 14">5GH32-13</strain>
    </source>
</reference>
<dbReference type="InterPro" id="IPR019800">
    <property type="entry name" value="Glyco_hydro_3_AS"/>
</dbReference>
<evidence type="ECO:0000256" key="2">
    <source>
        <dbReference type="ARBA" id="ARBA00004418"/>
    </source>
</evidence>
<dbReference type="SMART" id="SM01217">
    <property type="entry name" value="Fn3_like"/>
    <property type="match status" value="1"/>
</dbReference>
<dbReference type="AlphaFoldDB" id="A0A3B7MSQ1"/>
<comment type="catalytic activity">
    <reaction evidence="1">
        <text>Hydrolysis of terminal, non-reducing beta-D-glucosyl residues with release of beta-D-glucose.</text>
        <dbReference type="EC" id="3.2.1.21"/>
    </reaction>
</comment>
<evidence type="ECO:0000256" key="1">
    <source>
        <dbReference type="ARBA" id="ARBA00000448"/>
    </source>
</evidence>
<protein>
    <recommendedName>
        <fullName evidence="9">Periplasmic beta-glucosidase</fullName>
        <ecNumber evidence="4">3.2.1.21</ecNumber>
    </recommendedName>
</protein>
<organism evidence="13 14">
    <name type="scientific">Paraflavitalea soli</name>
    <dbReference type="NCBI Taxonomy" id="2315862"/>
    <lineage>
        <taxon>Bacteria</taxon>
        <taxon>Pseudomonadati</taxon>
        <taxon>Bacteroidota</taxon>
        <taxon>Chitinophagia</taxon>
        <taxon>Chitinophagales</taxon>
        <taxon>Chitinophagaceae</taxon>
        <taxon>Paraflavitalea</taxon>
    </lineage>
</organism>
<dbReference type="Pfam" id="PF01915">
    <property type="entry name" value="Glyco_hydro_3_C"/>
    <property type="match status" value="1"/>
</dbReference>
<dbReference type="Gene3D" id="3.20.20.300">
    <property type="entry name" value="Glycoside hydrolase, family 3, N-terminal domain"/>
    <property type="match status" value="1"/>
</dbReference>
<dbReference type="FunFam" id="3.40.50.1700:FF:000004">
    <property type="entry name" value="Periplasmic beta-glucosidase"/>
    <property type="match status" value="1"/>
</dbReference>
<dbReference type="PROSITE" id="PS00775">
    <property type="entry name" value="GLYCOSYL_HYDROL_F3"/>
    <property type="match status" value="1"/>
</dbReference>
<accession>A0A3B7MSQ1</accession>
<keyword evidence="6" id="KW-0574">Periplasm</keyword>
<evidence type="ECO:0000256" key="8">
    <source>
        <dbReference type="ARBA" id="ARBA00023295"/>
    </source>
</evidence>
<evidence type="ECO:0000256" key="3">
    <source>
        <dbReference type="ARBA" id="ARBA00005336"/>
    </source>
</evidence>
<name>A0A3B7MSQ1_9BACT</name>
<dbReference type="OrthoDB" id="721009at2"/>
<keyword evidence="14" id="KW-1185">Reference proteome</keyword>
<dbReference type="InterPro" id="IPR051915">
    <property type="entry name" value="Cellulose_Degrad_GH3"/>
</dbReference>
<dbReference type="Gene3D" id="3.40.50.1700">
    <property type="entry name" value="Glycoside hydrolase family 3 C-terminal domain"/>
    <property type="match status" value="1"/>
</dbReference>
<dbReference type="EMBL" id="CP032157">
    <property type="protein sequence ID" value="AXY76887.1"/>
    <property type="molecule type" value="Genomic_DNA"/>
</dbReference>
<dbReference type="Pfam" id="PF14310">
    <property type="entry name" value="Fn3-like"/>
    <property type="match status" value="1"/>
</dbReference>
<evidence type="ECO:0000313" key="14">
    <source>
        <dbReference type="Proteomes" id="UP000263900"/>
    </source>
</evidence>
<dbReference type="GO" id="GO:0009251">
    <property type="term" value="P:glucan catabolic process"/>
    <property type="evidence" value="ECO:0007669"/>
    <property type="project" value="TreeGrafter"/>
</dbReference>
<evidence type="ECO:0000256" key="5">
    <source>
        <dbReference type="ARBA" id="ARBA00022729"/>
    </source>
</evidence>
<dbReference type="FunFam" id="3.20.20.300:FF:000005">
    <property type="entry name" value="Periplasmic beta-glucosidase"/>
    <property type="match status" value="1"/>
</dbReference>
<keyword evidence="8 10" id="KW-0326">Glycosidase</keyword>
<feature type="signal peptide" evidence="11">
    <location>
        <begin position="1"/>
        <end position="19"/>
    </location>
</feature>
<evidence type="ECO:0000256" key="4">
    <source>
        <dbReference type="ARBA" id="ARBA00012744"/>
    </source>
</evidence>
<dbReference type="InterPro" id="IPR026891">
    <property type="entry name" value="Fn3-like"/>
</dbReference>
<comment type="similarity">
    <text evidence="3 10">Belongs to the glycosyl hydrolase 3 family.</text>
</comment>
<dbReference type="RefSeq" id="WP_119052764.1">
    <property type="nucleotide sequence ID" value="NZ_CP032157.1"/>
</dbReference>
<evidence type="ECO:0000256" key="6">
    <source>
        <dbReference type="ARBA" id="ARBA00022764"/>
    </source>
</evidence>
<comment type="subcellular location">
    <subcellularLocation>
        <location evidence="2">Periplasm</location>
    </subcellularLocation>
</comment>
<proteinExistence type="inferred from homology"/>
<evidence type="ECO:0000256" key="9">
    <source>
        <dbReference type="ARBA" id="ARBA00067498"/>
    </source>
</evidence>
<dbReference type="EC" id="3.2.1.21" evidence="4"/>
<dbReference type="InterPro" id="IPR036962">
    <property type="entry name" value="Glyco_hydro_3_N_sf"/>
</dbReference>
<dbReference type="InterPro" id="IPR017853">
    <property type="entry name" value="GH"/>
</dbReference>
<sequence length="755" mass="83062">MLRKLCTLAMLIACLQANAQLNKEVKMNQFITALMQKMTLEEKIGQLNLPSVGFDVTGPILSQGVEDKIKKGLVGGVFNTYTPVAVRKLQDIAVNETRLKIPLLFGYDVIHGHRTIFPIPLGLSATWDPKLVERTARAAADEATADGLNWAYSPMVDIARDPRWGRVSEGAGEDPWLGSQMARAMVKGYQGTDYVHDNTLLACVKHFALYGAAEAGRDYNTVDMSRVKMYNEYLPPYKAAIDAGVATVMTSFNEIDGIPATANKWLLTDLLRKQWGFKGMIVTDYTAINEMMAHGMGDAKKVGELSLNAGVDMDMVGEIFLNYGADLVKSGKVSQAVIDAACRRVLEQKYKLGLFDDPYRYVNEARNKTAIMNAEKILLSKEAAIKSMVLLKNANQALPLNAAKKIAFIGPLVKDQRNLIGNWSGAGDYKKAVSIWAALEQKFGADKFLYAKGCNLVDDAGLRKRLNDHDGQIVPDEKTPDQLIAEAVQTAQQADVVVAVLGEAFGMTGEAASRSMIGLLDNQVELLKALKKTGKPIVLVLMNGRPLTLSWEDQNMEAILETWFGGTQAGPAIADVLFGEANPSGKLSMTFPRNVGQVPIYYNAKNTGRPYDENQKYTSKYLDVPNSPLYPFGHGLSYTTFGYGDIKLSKTSITPADKLQVTVNVTNTGNVEGEETVQLYIRDLVGSITRPVKQLRRFEKVTLKKGESREVSFTLTVEDLKFFNSDLKWVAEPGDFHVFVGTNSQEVKQAAFSLK</sequence>
<evidence type="ECO:0000259" key="12">
    <source>
        <dbReference type="SMART" id="SM01217"/>
    </source>
</evidence>
<feature type="domain" description="Fibronectin type III-like" evidence="12">
    <location>
        <begin position="675"/>
        <end position="744"/>
    </location>
</feature>
<dbReference type="SUPFAM" id="SSF51445">
    <property type="entry name" value="(Trans)glycosidases"/>
    <property type="match status" value="1"/>
</dbReference>
<dbReference type="PANTHER" id="PTHR30620:SF16">
    <property type="entry name" value="LYSOSOMAL BETA GLUCOSIDASE"/>
    <property type="match status" value="1"/>
</dbReference>
<evidence type="ECO:0000256" key="7">
    <source>
        <dbReference type="ARBA" id="ARBA00022801"/>
    </source>
</evidence>
<dbReference type="KEGG" id="pseg:D3H65_24140"/>
<dbReference type="GO" id="GO:0008422">
    <property type="term" value="F:beta-glucosidase activity"/>
    <property type="evidence" value="ECO:0007669"/>
    <property type="project" value="UniProtKB-EC"/>
</dbReference>
<dbReference type="PRINTS" id="PR00133">
    <property type="entry name" value="GLHYDRLASE3"/>
</dbReference>